<dbReference type="AlphaFoldDB" id="A0A9X5KSN9"/>
<sequence>MSTYFSHLGISSCEIGGFVAESLLHDLRVNNFTFTNFPEVITEWDENNFFIKLRVHDHTTEPEPFTYEEIKALLKTFKAKKPFDKSFFNKIQKLAVQLESLIGKSRDNA</sequence>
<name>A0A9X5KSN9_PSEMA</name>
<protein>
    <submittedName>
        <fullName evidence="1">Uncharacterized protein</fullName>
    </submittedName>
</protein>
<proteinExistence type="predicted"/>
<organism evidence="1 2">
    <name type="scientific">Pseudomonas marginalis</name>
    <name type="common">Pseudomonas panacis</name>
    <dbReference type="NCBI Taxonomy" id="298"/>
    <lineage>
        <taxon>Bacteria</taxon>
        <taxon>Pseudomonadati</taxon>
        <taxon>Pseudomonadota</taxon>
        <taxon>Gammaproteobacteria</taxon>
        <taxon>Pseudomonadales</taxon>
        <taxon>Pseudomonadaceae</taxon>
        <taxon>Pseudomonas</taxon>
    </lineage>
</organism>
<evidence type="ECO:0000313" key="2">
    <source>
        <dbReference type="Proteomes" id="UP000077563"/>
    </source>
</evidence>
<dbReference type="RefSeq" id="WP_064054906.1">
    <property type="nucleotide sequence ID" value="NZ_LKEG01000052.1"/>
</dbReference>
<reference evidence="1 2" key="1">
    <citation type="submission" date="2015-09" db="EMBL/GenBank/DDBJ databases">
        <title>Genome sequence of Pseudomonas marginalis ICMP 3553.</title>
        <authorList>
            <person name="Visnovsky S."/>
            <person name="Lu A."/>
            <person name="Panda P."/>
            <person name="Pitman A."/>
        </authorList>
    </citation>
    <scope>NUCLEOTIDE SEQUENCE [LARGE SCALE GENOMIC DNA]</scope>
    <source>
        <strain evidence="1 2">ICMP 3553</strain>
    </source>
</reference>
<dbReference type="Proteomes" id="UP000077563">
    <property type="component" value="Unassembled WGS sequence"/>
</dbReference>
<gene>
    <name evidence="1" type="ORF">AO064_21535</name>
</gene>
<comment type="caution">
    <text evidence="1">The sequence shown here is derived from an EMBL/GenBank/DDBJ whole genome shotgun (WGS) entry which is preliminary data.</text>
</comment>
<dbReference type="EMBL" id="LKEG01000052">
    <property type="protein sequence ID" value="OAJ46918.1"/>
    <property type="molecule type" value="Genomic_DNA"/>
</dbReference>
<evidence type="ECO:0000313" key="1">
    <source>
        <dbReference type="EMBL" id="OAJ46918.1"/>
    </source>
</evidence>
<accession>A0A9X5KSN9</accession>